<reference evidence="2" key="1">
    <citation type="submission" date="2019-04" db="EMBL/GenBank/DDBJ databases">
        <authorList>
            <person name="Alioto T."/>
            <person name="Alioto T."/>
        </authorList>
    </citation>
    <scope>NUCLEOTIDE SEQUENCE [LARGE SCALE GENOMIC DNA]</scope>
</reference>
<gene>
    <name evidence="2" type="ORF">MONAX_5E016621</name>
</gene>
<proteinExistence type="predicted"/>
<dbReference type="AlphaFoldDB" id="A0A5E4CL58"/>
<comment type="caution">
    <text evidence="2">The sequence shown here is derived from an EMBL/GenBank/DDBJ whole genome shotgun (WGS) entry which is preliminary data.</text>
</comment>
<evidence type="ECO:0000313" key="3">
    <source>
        <dbReference type="Proteomes" id="UP000335636"/>
    </source>
</evidence>
<accession>A0A5E4CL58</accession>
<feature type="compositionally biased region" description="Low complexity" evidence="1">
    <location>
        <begin position="41"/>
        <end position="57"/>
    </location>
</feature>
<dbReference type="Proteomes" id="UP000335636">
    <property type="component" value="Unassembled WGS sequence"/>
</dbReference>
<evidence type="ECO:0000313" key="2">
    <source>
        <dbReference type="EMBL" id="VTJ82538.1"/>
    </source>
</evidence>
<organism evidence="2 3">
    <name type="scientific">Marmota monax</name>
    <name type="common">Woodchuck</name>
    <dbReference type="NCBI Taxonomy" id="9995"/>
    <lineage>
        <taxon>Eukaryota</taxon>
        <taxon>Metazoa</taxon>
        <taxon>Chordata</taxon>
        <taxon>Craniata</taxon>
        <taxon>Vertebrata</taxon>
        <taxon>Euteleostomi</taxon>
        <taxon>Mammalia</taxon>
        <taxon>Eutheria</taxon>
        <taxon>Euarchontoglires</taxon>
        <taxon>Glires</taxon>
        <taxon>Rodentia</taxon>
        <taxon>Sciuromorpha</taxon>
        <taxon>Sciuridae</taxon>
        <taxon>Xerinae</taxon>
        <taxon>Marmotini</taxon>
        <taxon>Marmota</taxon>
    </lineage>
</organism>
<protein>
    <submittedName>
        <fullName evidence="2">Uncharacterized protein</fullName>
    </submittedName>
</protein>
<evidence type="ECO:0000256" key="1">
    <source>
        <dbReference type="SAM" id="MobiDB-lite"/>
    </source>
</evidence>
<sequence>MICWAAGNHKGSAPAEGSTGVLLNFAHRGGNASARRPCREGGSASALDSAPAAPGGSTAEPGCMMEFEHYFKSFHILD</sequence>
<feature type="region of interest" description="Disordered" evidence="1">
    <location>
        <begin position="31"/>
        <end position="58"/>
    </location>
</feature>
<dbReference type="EMBL" id="CABDUW010001549">
    <property type="protein sequence ID" value="VTJ82538.1"/>
    <property type="molecule type" value="Genomic_DNA"/>
</dbReference>
<name>A0A5E4CL58_MARMO</name>
<keyword evidence="3" id="KW-1185">Reference proteome</keyword>